<dbReference type="InterPro" id="IPR045340">
    <property type="entry name" value="DUF6533"/>
</dbReference>
<proteinExistence type="predicted"/>
<feature type="transmembrane region" description="Helical" evidence="2">
    <location>
        <begin position="23"/>
        <end position="43"/>
    </location>
</feature>
<feature type="transmembrane region" description="Helical" evidence="2">
    <location>
        <begin position="222"/>
        <end position="242"/>
    </location>
</feature>
<dbReference type="Pfam" id="PF20151">
    <property type="entry name" value="DUF6533"/>
    <property type="match status" value="1"/>
</dbReference>
<feature type="transmembrane region" description="Helical" evidence="2">
    <location>
        <begin position="181"/>
        <end position="201"/>
    </location>
</feature>
<feature type="transmembrane region" description="Helical" evidence="2">
    <location>
        <begin position="131"/>
        <end position="151"/>
    </location>
</feature>
<feature type="domain" description="DUF6533" evidence="3">
    <location>
        <begin position="26"/>
        <end position="71"/>
    </location>
</feature>
<feature type="region of interest" description="Disordered" evidence="1">
    <location>
        <begin position="457"/>
        <end position="489"/>
    </location>
</feature>
<accession>A0ABQ8UX85</accession>
<comment type="caution">
    <text evidence="4">The sequence shown here is derived from an EMBL/GenBank/DDBJ whole genome shotgun (WGS) entry which is preliminary data.</text>
</comment>
<evidence type="ECO:0000259" key="3">
    <source>
        <dbReference type="Pfam" id="PF20151"/>
    </source>
</evidence>
<feature type="compositionally biased region" description="Polar residues" evidence="1">
    <location>
        <begin position="471"/>
        <end position="489"/>
    </location>
</feature>
<evidence type="ECO:0000313" key="5">
    <source>
        <dbReference type="Proteomes" id="UP001150217"/>
    </source>
</evidence>
<sequence length="489" mass="54286">MAQTVSSYEIVADVENFIHAGSLISYFLVSNIALFIYDLILIFPAELELVWSADIFGMFNVLYFLQRYMPFGSLILLLFFDGVVSPPMSFTSNSCMTLYIMSGLTFAIGICGSQVVLLWRVWTLWNYSAKMTFVFTGLFLCGSVFNLVIFISTRTAEGYPGPSVTSAVHCASQRYVQPLFFIFWVLLIVHHAGILLLMLIPQGYSLLRMQRWSDLINLINDIGIVYSIYLLALSSLNLAGALRLPANLQGLLIPFQHVMETILTSRAIIHWKRQSQKSQTTTALDLTGTSFAEVFEPSNESASIPPHPSSFRRSGSTNRYSLEEPLIFLEDPHDANFVNGSPSVDTPSQNNMDMGSLYSELIEDGNPRLFPPSPSRESEIIRRSLSILTPSLAPSEISDNSDGPSGGDQAREMGSSRDTMQTSSSYETLPSYHSRVSGPRRSSSRFFSYIPLNRSLPPLPRQFANGDGNGVSHQLSVSTTDTPPSYRSS</sequence>
<evidence type="ECO:0000313" key="4">
    <source>
        <dbReference type="EMBL" id="KAJ4464591.1"/>
    </source>
</evidence>
<name>A0ABQ8UX85_9AGAR</name>
<dbReference type="EMBL" id="JANVFT010000138">
    <property type="protein sequence ID" value="KAJ4464591.1"/>
    <property type="molecule type" value="Genomic_DNA"/>
</dbReference>
<organism evidence="4 5">
    <name type="scientific">Lentinula lateritia</name>
    <dbReference type="NCBI Taxonomy" id="40482"/>
    <lineage>
        <taxon>Eukaryota</taxon>
        <taxon>Fungi</taxon>
        <taxon>Dikarya</taxon>
        <taxon>Basidiomycota</taxon>
        <taxon>Agaricomycotina</taxon>
        <taxon>Agaricomycetes</taxon>
        <taxon>Agaricomycetidae</taxon>
        <taxon>Agaricales</taxon>
        <taxon>Marasmiineae</taxon>
        <taxon>Omphalotaceae</taxon>
        <taxon>Lentinula</taxon>
    </lineage>
</organism>
<protein>
    <recommendedName>
        <fullName evidence="3">DUF6533 domain-containing protein</fullName>
    </recommendedName>
</protein>
<reference evidence="4" key="1">
    <citation type="submission" date="2022-08" db="EMBL/GenBank/DDBJ databases">
        <title>A Global Phylogenomic Analysis of the Shiitake Genus Lentinula.</title>
        <authorList>
            <consortium name="DOE Joint Genome Institute"/>
            <person name="Sierra-Patev S."/>
            <person name="Min B."/>
            <person name="Naranjo-Ortiz M."/>
            <person name="Looney B."/>
            <person name="Konkel Z."/>
            <person name="Slot J.C."/>
            <person name="Sakamoto Y."/>
            <person name="Steenwyk J.L."/>
            <person name="Rokas A."/>
            <person name="Carro J."/>
            <person name="Camarero S."/>
            <person name="Ferreira P."/>
            <person name="Molpeceres G."/>
            <person name="Ruiz-Duenas F.J."/>
            <person name="Serrano A."/>
            <person name="Henrissat B."/>
            <person name="Drula E."/>
            <person name="Hughes K.W."/>
            <person name="Mata J.L."/>
            <person name="Ishikawa N.K."/>
            <person name="Vargas-Isla R."/>
            <person name="Ushijima S."/>
            <person name="Smith C.A."/>
            <person name="Ahrendt S."/>
            <person name="Andreopoulos W."/>
            <person name="He G."/>
            <person name="Labutti K."/>
            <person name="Lipzen A."/>
            <person name="Ng V."/>
            <person name="Riley R."/>
            <person name="Sandor L."/>
            <person name="Barry K."/>
            <person name="Martinez A.T."/>
            <person name="Xiao Y."/>
            <person name="Gibbons J.G."/>
            <person name="Terashima K."/>
            <person name="Grigoriev I.V."/>
            <person name="Hibbett D.S."/>
        </authorList>
    </citation>
    <scope>NUCLEOTIDE SEQUENCE</scope>
    <source>
        <strain evidence="4">RHP3577 ss4</strain>
    </source>
</reference>
<keyword evidence="2" id="KW-0472">Membrane</keyword>
<feature type="compositionally biased region" description="Low complexity" evidence="1">
    <location>
        <begin position="434"/>
        <end position="443"/>
    </location>
</feature>
<keyword evidence="2" id="KW-1133">Transmembrane helix</keyword>
<feature type="region of interest" description="Disordered" evidence="1">
    <location>
        <begin position="297"/>
        <end position="316"/>
    </location>
</feature>
<keyword evidence="5" id="KW-1185">Reference proteome</keyword>
<keyword evidence="2" id="KW-0812">Transmembrane</keyword>
<feature type="transmembrane region" description="Helical" evidence="2">
    <location>
        <begin position="99"/>
        <end position="119"/>
    </location>
</feature>
<feature type="region of interest" description="Disordered" evidence="1">
    <location>
        <begin position="391"/>
        <end position="443"/>
    </location>
</feature>
<feature type="transmembrane region" description="Helical" evidence="2">
    <location>
        <begin position="55"/>
        <end position="79"/>
    </location>
</feature>
<gene>
    <name evidence="4" type="ORF">C8R41DRAFT_985404</name>
</gene>
<feature type="compositionally biased region" description="Polar residues" evidence="1">
    <location>
        <begin position="416"/>
        <end position="428"/>
    </location>
</feature>
<evidence type="ECO:0000256" key="1">
    <source>
        <dbReference type="SAM" id="MobiDB-lite"/>
    </source>
</evidence>
<dbReference type="Proteomes" id="UP001150217">
    <property type="component" value="Unassembled WGS sequence"/>
</dbReference>
<evidence type="ECO:0000256" key="2">
    <source>
        <dbReference type="SAM" id="Phobius"/>
    </source>
</evidence>